<name>A0A8S5PCM9_9CAUD</name>
<reference evidence="1" key="1">
    <citation type="journal article" date="2021" name="Proc. Natl. Acad. Sci. U.S.A.">
        <title>A Catalog of Tens of Thousands of Viruses from Human Metagenomes Reveals Hidden Associations with Chronic Diseases.</title>
        <authorList>
            <person name="Tisza M.J."/>
            <person name="Buck C.B."/>
        </authorList>
    </citation>
    <scope>NUCLEOTIDE SEQUENCE</scope>
    <source>
        <strain evidence="1">Ctc6d98</strain>
    </source>
</reference>
<evidence type="ECO:0000313" key="1">
    <source>
        <dbReference type="EMBL" id="DAE04365.1"/>
    </source>
</evidence>
<dbReference type="EMBL" id="BK015386">
    <property type="protein sequence ID" value="DAE04365.1"/>
    <property type="molecule type" value="Genomic_DNA"/>
</dbReference>
<accession>A0A8S5PCM9</accession>
<organism evidence="1">
    <name type="scientific">Siphoviridae sp. ctc6d98</name>
    <dbReference type="NCBI Taxonomy" id="2825569"/>
    <lineage>
        <taxon>Viruses</taxon>
        <taxon>Duplodnaviria</taxon>
        <taxon>Heunggongvirae</taxon>
        <taxon>Uroviricota</taxon>
        <taxon>Caudoviricetes</taxon>
    </lineage>
</organism>
<sequence>MDKKRPIILDGTPEEQDKRFKEWLGLRPDQSYDDLVISEEELEYERTHRGKKK</sequence>
<proteinExistence type="predicted"/>
<protein>
    <submittedName>
        <fullName evidence="1">Uncharacterized protein</fullName>
    </submittedName>
</protein>